<evidence type="ECO:0000256" key="1">
    <source>
        <dbReference type="ARBA" id="ARBA00011738"/>
    </source>
</evidence>
<protein>
    <recommendedName>
        <fullName evidence="2">Sacsin/Nov domain-containing protein</fullName>
    </recommendedName>
</protein>
<dbReference type="NCBIfam" id="NF047352">
    <property type="entry name" value="P_loop_sacsin"/>
    <property type="match status" value="1"/>
</dbReference>
<proteinExistence type="predicted"/>
<comment type="subunit">
    <text evidence="1">Homodimer.</text>
</comment>
<dbReference type="InterPro" id="IPR052957">
    <property type="entry name" value="Auxin_embryo_med"/>
</dbReference>
<evidence type="ECO:0000313" key="4">
    <source>
        <dbReference type="Proteomes" id="UP000823388"/>
    </source>
</evidence>
<evidence type="ECO:0000259" key="2">
    <source>
        <dbReference type="Pfam" id="PF25794"/>
    </source>
</evidence>
<comment type="caution">
    <text evidence="3">The sequence shown here is derived from an EMBL/GenBank/DDBJ whole genome shotgun (WGS) entry which is preliminary data.</text>
</comment>
<dbReference type="SUPFAM" id="SSF55874">
    <property type="entry name" value="ATPase domain of HSP90 chaperone/DNA topoisomerase II/histidine kinase"/>
    <property type="match status" value="1"/>
</dbReference>
<dbReference type="Proteomes" id="UP000823388">
    <property type="component" value="Chromosome 8K"/>
</dbReference>
<keyword evidence="4" id="KW-1185">Reference proteome</keyword>
<evidence type="ECO:0000313" key="3">
    <source>
        <dbReference type="EMBL" id="KAG2562157.1"/>
    </source>
</evidence>
<dbReference type="AlphaFoldDB" id="A0A8T0PIM5"/>
<gene>
    <name evidence="3" type="ORF">PVAP13_8KG248614</name>
</gene>
<dbReference type="PANTHER" id="PTHR32387">
    <property type="entry name" value="WU:FJ29H11"/>
    <property type="match status" value="1"/>
</dbReference>
<dbReference type="PANTHER" id="PTHR32387:SF3">
    <property type="entry name" value="ATP_DNA BINDING PROTEIN"/>
    <property type="match status" value="1"/>
</dbReference>
<dbReference type="InterPro" id="IPR036890">
    <property type="entry name" value="HATPase_C_sf"/>
</dbReference>
<dbReference type="InterPro" id="IPR058210">
    <property type="entry name" value="SACS/Nov_dom"/>
</dbReference>
<dbReference type="Pfam" id="PF25794">
    <property type="entry name" value="SACS"/>
    <property type="match status" value="1"/>
</dbReference>
<dbReference type="EMBL" id="CM029051">
    <property type="protein sequence ID" value="KAG2562157.1"/>
    <property type="molecule type" value="Genomic_DNA"/>
</dbReference>
<dbReference type="Gene3D" id="3.30.565.10">
    <property type="entry name" value="Histidine kinase-like ATPase, C-terminal domain"/>
    <property type="match status" value="1"/>
</dbReference>
<name>A0A8T0PIM5_PANVG</name>
<reference evidence="3" key="1">
    <citation type="submission" date="2020-05" db="EMBL/GenBank/DDBJ databases">
        <title>WGS assembly of Panicum virgatum.</title>
        <authorList>
            <person name="Lovell J.T."/>
            <person name="Jenkins J."/>
            <person name="Shu S."/>
            <person name="Juenger T.E."/>
            <person name="Schmutz J."/>
        </authorList>
    </citation>
    <scope>NUCLEOTIDE SEQUENCE</scope>
    <source>
        <strain evidence="3">AP13</strain>
    </source>
</reference>
<feature type="domain" description="Sacsin/Nov" evidence="2">
    <location>
        <begin position="47"/>
        <end position="149"/>
    </location>
</feature>
<organism evidence="3 4">
    <name type="scientific">Panicum virgatum</name>
    <name type="common">Blackwell switchgrass</name>
    <dbReference type="NCBI Taxonomy" id="38727"/>
    <lineage>
        <taxon>Eukaryota</taxon>
        <taxon>Viridiplantae</taxon>
        <taxon>Streptophyta</taxon>
        <taxon>Embryophyta</taxon>
        <taxon>Tracheophyta</taxon>
        <taxon>Spermatophyta</taxon>
        <taxon>Magnoliopsida</taxon>
        <taxon>Liliopsida</taxon>
        <taxon>Poales</taxon>
        <taxon>Poaceae</taxon>
        <taxon>PACMAD clade</taxon>
        <taxon>Panicoideae</taxon>
        <taxon>Panicodae</taxon>
        <taxon>Paniceae</taxon>
        <taxon>Panicinae</taxon>
        <taxon>Panicum</taxon>
        <taxon>Panicum sect. Hiantes</taxon>
    </lineage>
</organism>
<sequence length="1117" mass="126521">MSSSPAPSPREHVERIRRDRYFIGRGEQNPLAEDMHQAVNYLSQELYSKDVHSLMELVQNAEDNEYPSGVAPSLEFLITSKDITGSGACSTLLIFNNEKGFSATNIDSICRVGKSTKKGNRHQGYIGEKGIGFKSVFLISSEPHIFSNGYQIKFNEKPCAECNIGYIVPEWVESMPSFSDIKTIYGCSKILPTTTIILPLKSEKVDVVKKQLSSMHPEMLLFLSKIRKLSVREDNSDPNSSTVSEISISSERNYQARKNMHAESYTLHLSAEESGKEEECGYYMWRQKFPVKPENRVDKRAEIDEWVITLAFPHGHRLSRGNQLSPGVCAFLPTEELNCQPCSVIMCLVFGCRYTGVKCRRRATVEMVTNFPFIIQADFLLASSREAILFDSPWNKGILECVPCAFMNAFATLVKSRADAPAMSLPSMFNLLPPFWTILGKARECGMDLKNLSTHGTYILSSHFDESTYNSVLEFMGVKSVSIEWYAKCIEGSNLVKEAHEQLYLEIIYFVANNWQNCFLGTNMMSIPLLRYVDRNGVLLFWSINRASQWDDRLCIASDRTYRSWLISWNKEFPSANRFFLHPSTQIALEAFSQKTIVENWLQNHAKVEVVSVYSYGLTVVGSLGNDWRPLIAFAHFLYPSLKMEHIESYNLSELCHVMPVIDSYGSVVKKRNSIIVPAKGSKWVGLLGTNPWRNDGYIELSANYKSAGHFAGNNTSEDQPLEFLKTHLHASDVPFINPPNASFPTVSSPLTVDNAFLLLEWIRNIDSNGVRLPDQFLACVKEGSWLKTSVGYKPPNESFLSSANWGSLLQSVSSFVDIPMIDQQFYRNKLHMYKQELKAIGVRFEFQEASAYIGSRLMSMAAINELTKENVYSLLRLIRFLREKVLSPSELIDSVKGGCWMKSTLGYRRPSDCIIRDSDWNVASCISNQPFLDVQFYGEAIHDYKPELVLLGVIVGFKQNYQLVIDNFKFNSAAITPEATVLILKCIRYVGSCEDFIRKLKDLKWVRTNVGFRAPNACFLVDPEWECLVKIFEGVPIIDLGFYGSVISSYQDELKKTGLITRFEEASKAIAQVYKQMVSMSSLTKPNVLAVLKSYGQLRTHSPLPVELFNCMRSEK</sequence>
<accession>A0A8T0PIM5</accession>